<dbReference type="Proteomes" id="UP000186922">
    <property type="component" value="Unassembled WGS sequence"/>
</dbReference>
<comment type="caution">
    <text evidence="2">The sequence shown here is derived from an EMBL/GenBank/DDBJ whole genome shotgun (WGS) entry which is preliminary data.</text>
</comment>
<feature type="region of interest" description="Disordered" evidence="1">
    <location>
        <begin position="104"/>
        <end position="124"/>
    </location>
</feature>
<evidence type="ECO:0000256" key="1">
    <source>
        <dbReference type="SAM" id="MobiDB-lite"/>
    </source>
</evidence>
<feature type="region of interest" description="Disordered" evidence="1">
    <location>
        <begin position="1"/>
        <end position="25"/>
    </location>
</feature>
<feature type="region of interest" description="Disordered" evidence="1">
    <location>
        <begin position="66"/>
        <end position="88"/>
    </location>
</feature>
<sequence>MLGLEKAKSEEMARLLPKNQANERYSRAVAEDMPINPAIRPSLLYISDANTGALIPVQTGAPLSGSSNTAVHAASPATNGAATQGAHPSGQVSIVLNNQVPQALGITPTDVPPQGPPARMPTQAPPLRPVPSYHSSTHFVARPRPVQSSSRMPVRPGPVQRYSNAGVPLIRAGSLPRLPPPPQGQSRLVRGPVVPPGPAFSGPRPY</sequence>
<keyword evidence="3" id="KW-1185">Reference proteome</keyword>
<feature type="compositionally biased region" description="Pro residues" evidence="1">
    <location>
        <begin position="193"/>
        <end position="206"/>
    </location>
</feature>
<dbReference type="AlphaFoldDB" id="A0A1D1VWI3"/>
<protein>
    <submittedName>
        <fullName evidence="2">Uncharacterized protein</fullName>
    </submittedName>
</protein>
<accession>A0A1D1VWI3</accession>
<evidence type="ECO:0000313" key="3">
    <source>
        <dbReference type="Proteomes" id="UP000186922"/>
    </source>
</evidence>
<dbReference type="EMBL" id="BDGG01000011">
    <property type="protein sequence ID" value="GAV04623.1"/>
    <property type="molecule type" value="Genomic_DNA"/>
</dbReference>
<evidence type="ECO:0000313" key="2">
    <source>
        <dbReference type="EMBL" id="GAV04623.1"/>
    </source>
</evidence>
<gene>
    <name evidence="2" type="primary">RvY_14884-1</name>
    <name evidence="2" type="synonym">RvY_14884.1</name>
    <name evidence="2" type="ORF">RvY_14884</name>
</gene>
<feature type="region of interest" description="Disordered" evidence="1">
    <location>
        <begin position="142"/>
        <end position="206"/>
    </location>
</feature>
<feature type="compositionally biased region" description="Pro residues" evidence="1">
    <location>
        <begin position="110"/>
        <end position="124"/>
    </location>
</feature>
<name>A0A1D1VWI3_RAMVA</name>
<proteinExistence type="predicted"/>
<organism evidence="2 3">
    <name type="scientific">Ramazzottius varieornatus</name>
    <name type="common">Water bear</name>
    <name type="synonym">Tardigrade</name>
    <dbReference type="NCBI Taxonomy" id="947166"/>
    <lineage>
        <taxon>Eukaryota</taxon>
        <taxon>Metazoa</taxon>
        <taxon>Ecdysozoa</taxon>
        <taxon>Tardigrada</taxon>
        <taxon>Eutardigrada</taxon>
        <taxon>Parachela</taxon>
        <taxon>Hypsibioidea</taxon>
        <taxon>Ramazzottiidae</taxon>
        <taxon>Ramazzottius</taxon>
    </lineage>
</organism>
<feature type="compositionally biased region" description="Basic and acidic residues" evidence="1">
    <location>
        <begin position="1"/>
        <end position="13"/>
    </location>
</feature>
<reference evidence="2 3" key="1">
    <citation type="journal article" date="2016" name="Nat. Commun.">
        <title>Extremotolerant tardigrade genome and improved radiotolerance of human cultured cells by tardigrade-unique protein.</title>
        <authorList>
            <person name="Hashimoto T."/>
            <person name="Horikawa D.D."/>
            <person name="Saito Y."/>
            <person name="Kuwahara H."/>
            <person name="Kozuka-Hata H."/>
            <person name="Shin-I T."/>
            <person name="Minakuchi Y."/>
            <person name="Ohishi K."/>
            <person name="Motoyama A."/>
            <person name="Aizu T."/>
            <person name="Enomoto A."/>
            <person name="Kondo K."/>
            <person name="Tanaka S."/>
            <person name="Hara Y."/>
            <person name="Koshikawa S."/>
            <person name="Sagara H."/>
            <person name="Miura T."/>
            <person name="Yokobori S."/>
            <person name="Miyagawa K."/>
            <person name="Suzuki Y."/>
            <person name="Kubo T."/>
            <person name="Oyama M."/>
            <person name="Kohara Y."/>
            <person name="Fujiyama A."/>
            <person name="Arakawa K."/>
            <person name="Katayama T."/>
            <person name="Toyoda A."/>
            <person name="Kunieda T."/>
        </authorList>
    </citation>
    <scope>NUCLEOTIDE SEQUENCE [LARGE SCALE GENOMIC DNA]</scope>
    <source>
        <strain evidence="2 3">YOKOZUNA-1</strain>
    </source>
</reference>
<feature type="compositionally biased region" description="Polar residues" evidence="1">
    <location>
        <begin position="66"/>
        <end position="82"/>
    </location>
</feature>